<keyword evidence="1" id="KW-0479">Metal-binding</keyword>
<evidence type="ECO:0000313" key="3">
    <source>
        <dbReference type="EMBL" id="KAI2648295.1"/>
    </source>
</evidence>
<keyword evidence="4" id="KW-1185">Reference proteome</keyword>
<dbReference type="EMBL" id="JACTAM010000025">
    <property type="protein sequence ID" value="KAI2648295.1"/>
    <property type="molecule type" value="Genomic_DNA"/>
</dbReference>
<proteinExistence type="predicted"/>
<organism evidence="3 4">
    <name type="scientific">Labeo rohita</name>
    <name type="common">Indian major carp</name>
    <name type="synonym">Cyprinus rohita</name>
    <dbReference type="NCBI Taxonomy" id="84645"/>
    <lineage>
        <taxon>Eukaryota</taxon>
        <taxon>Metazoa</taxon>
        <taxon>Chordata</taxon>
        <taxon>Craniata</taxon>
        <taxon>Vertebrata</taxon>
        <taxon>Euteleostomi</taxon>
        <taxon>Actinopterygii</taxon>
        <taxon>Neopterygii</taxon>
        <taxon>Teleostei</taxon>
        <taxon>Ostariophysi</taxon>
        <taxon>Cypriniformes</taxon>
        <taxon>Cyprinidae</taxon>
        <taxon>Labeoninae</taxon>
        <taxon>Labeonini</taxon>
        <taxon>Labeo</taxon>
    </lineage>
</organism>
<dbReference type="InterPro" id="IPR057457">
    <property type="entry name" value="CAPS_C2"/>
</dbReference>
<sequence length="221" mass="24993">MVQQYAIVQREMGAESILLLPKGEELIKWKHCSGGGVIKLIFPVFSPRSALIYLDLYLWLDNVDEQAAQIRRELDGRLQLAEKIARERKFPKFISKDMEMMFVEELRSSVNLLMANLESQPVAKDFKPKIKPKLTPMNSFLDIGDENDLPLSKSDVVLSFSLEVDISEDAIFALHVTITLIVIIEVQGLKSVAPNRIVYCTMEVEGGEKLQTDQAEASRPQ</sequence>
<feature type="domain" description="CAPS C2" evidence="2">
    <location>
        <begin position="198"/>
        <end position="220"/>
    </location>
</feature>
<dbReference type="InterPro" id="IPR033227">
    <property type="entry name" value="CAPS"/>
</dbReference>
<dbReference type="PANTHER" id="PTHR12166:SF7">
    <property type="entry name" value="CALCIUM-DEPENDENT SECRETION ACTIVATOR 2"/>
    <property type="match status" value="1"/>
</dbReference>
<protein>
    <submittedName>
        <fullName evidence="3">Calcium-dependent secretion activator 2</fullName>
    </submittedName>
</protein>
<evidence type="ECO:0000256" key="1">
    <source>
        <dbReference type="ARBA" id="ARBA00022723"/>
    </source>
</evidence>
<reference evidence="3 4" key="1">
    <citation type="submission" date="2022-01" db="EMBL/GenBank/DDBJ databases">
        <title>A high-quality chromosome-level genome assembly of rohu carp, Labeo rohita.</title>
        <authorList>
            <person name="Arick M.A. II"/>
            <person name="Hsu C.-Y."/>
            <person name="Magbanua Z."/>
            <person name="Pechanova O."/>
            <person name="Grover C."/>
            <person name="Miller E."/>
            <person name="Thrash A."/>
            <person name="Ezzel L."/>
            <person name="Alam S."/>
            <person name="Benzie J."/>
            <person name="Hamilton M."/>
            <person name="Karsi A."/>
            <person name="Lawrence M.L."/>
            <person name="Peterson D.G."/>
        </authorList>
    </citation>
    <scope>NUCLEOTIDE SEQUENCE [LARGE SCALE GENOMIC DNA]</scope>
    <source>
        <strain evidence="4">BAU-BD-2019</strain>
        <tissue evidence="3">Blood</tissue>
    </source>
</reference>
<evidence type="ECO:0000259" key="2">
    <source>
        <dbReference type="Pfam" id="PF25341"/>
    </source>
</evidence>
<accession>A0ABQ8LC40</accession>
<dbReference type="Pfam" id="PF25341">
    <property type="entry name" value="C2_CAPS"/>
    <property type="match status" value="1"/>
</dbReference>
<dbReference type="Proteomes" id="UP000830375">
    <property type="component" value="Unassembled WGS sequence"/>
</dbReference>
<evidence type="ECO:0000313" key="4">
    <source>
        <dbReference type="Proteomes" id="UP000830375"/>
    </source>
</evidence>
<gene>
    <name evidence="3" type="ORF">H4Q32_018353</name>
</gene>
<name>A0ABQ8LC40_LABRO</name>
<comment type="caution">
    <text evidence="3">The sequence shown here is derived from an EMBL/GenBank/DDBJ whole genome shotgun (WGS) entry which is preliminary data.</text>
</comment>
<dbReference type="PANTHER" id="PTHR12166">
    <property type="entry name" value="CALCIUM-DEPENDENT SECRETION ACTIVATOR"/>
    <property type="match status" value="1"/>
</dbReference>